<feature type="transmembrane region" description="Helical" evidence="8">
    <location>
        <begin position="405"/>
        <end position="433"/>
    </location>
</feature>
<feature type="transmembrane region" description="Helical" evidence="8">
    <location>
        <begin position="115"/>
        <end position="132"/>
    </location>
</feature>
<sequence>MSYEMIALLMFSAMMLMLLTGQRVFAVIGSIAVIAALLLWGDGGSEIAFSSAIKLMKWYPLLTLPLFIYMGYMLSESGIAEDLYRMFHVWMGPLNGGLAIGTIALMVVISAMNGLSVAGMAIGASIALPELLRRGYDKIMVTGVIQAGSSLGILVPPSVVLVLYGMIARQPVGQLWLAGVFPGLLMATLFIVYIVIRCKLQPNLGPALPEEERNVSLKEKLLLLRAGITPLLIFVSMTGLFLMGVTSLVESSAVGAVAATIAAIAKRRLNRSVLEETLRKTLAISCMFMWIILAALCFGAVFDGIGAVKAIEGFFIDRLNLTPWQVLILMQLSYLLMGTFLDDTAMLVIVAPLYVPLVGALGFDLLWYGVLYTITCQIAYMTPPFGYNLFLMRAMAPPEVSLKDIYISIIPFVLIMMFGLILVMAFPQLALWLPEYHYG</sequence>
<evidence type="ECO:0000256" key="4">
    <source>
        <dbReference type="ARBA" id="ARBA00022692"/>
    </source>
</evidence>
<name>A0A7W2IUJ7_9VIBR</name>
<keyword evidence="7" id="KW-0813">Transport</keyword>
<evidence type="ECO:0000313" key="11">
    <source>
        <dbReference type="Proteomes" id="UP000571701"/>
    </source>
</evidence>
<feature type="transmembrane region" description="Helical" evidence="8">
    <location>
        <begin position="322"/>
        <end position="341"/>
    </location>
</feature>
<comment type="subcellular location">
    <subcellularLocation>
        <location evidence="1 7">Cell inner membrane</location>
        <topology evidence="1 7">Multi-pass membrane protein</topology>
    </subcellularLocation>
</comment>
<evidence type="ECO:0000256" key="8">
    <source>
        <dbReference type="SAM" id="Phobius"/>
    </source>
</evidence>
<dbReference type="PANTHER" id="PTHR33362">
    <property type="entry name" value="SIALIC ACID TRAP TRANSPORTER PERMEASE PROTEIN SIAT-RELATED"/>
    <property type="match status" value="1"/>
</dbReference>
<keyword evidence="5 8" id="KW-1133">Transmembrane helix</keyword>
<evidence type="ECO:0000313" key="10">
    <source>
        <dbReference type="EMBL" id="MBA5763147.1"/>
    </source>
</evidence>
<proteinExistence type="predicted"/>
<dbReference type="GO" id="GO:0022857">
    <property type="term" value="F:transmembrane transporter activity"/>
    <property type="evidence" value="ECO:0007669"/>
    <property type="project" value="UniProtKB-UniRule"/>
</dbReference>
<feature type="transmembrane region" description="Helical" evidence="8">
    <location>
        <begin position="58"/>
        <end position="75"/>
    </location>
</feature>
<feature type="transmembrane region" description="Helical" evidence="8">
    <location>
        <begin position="353"/>
        <end position="380"/>
    </location>
</feature>
<evidence type="ECO:0000256" key="7">
    <source>
        <dbReference type="RuleBase" id="RU369079"/>
    </source>
</evidence>
<feature type="transmembrane region" description="Helical" evidence="8">
    <location>
        <begin position="251"/>
        <end position="269"/>
    </location>
</feature>
<evidence type="ECO:0000256" key="6">
    <source>
        <dbReference type="ARBA" id="ARBA00023136"/>
    </source>
</evidence>
<comment type="function">
    <text evidence="7">Part of the tripartite ATP-independent periplasmic (TRAP) transport system.</text>
</comment>
<comment type="caution">
    <text evidence="10">The sequence shown here is derived from an EMBL/GenBank/DDBJ whole genome shotgun (WGS) entry which is preliminary data.</text>
</comment>
<reference evidence="10 11" key="1">
    <citation type="submission" date="2020-07" db="EMBL/GenBank/DDBJ databases">
        <title>Vibrio marinisediminis sp. nov., isolated from marine sediment.</title>
        <authorList>
            <person name="Ji X."/>
        </authorList>
    </citation>
    <scope>NUCLEOTIDE SEQUENCE [LARGE SCALE GENOMIC DNA]</scope>
    <source>
        <strain evidence="10 11">404</strain>
    </source>
</reference>
<evidence type="ECO:0000259" key="9">
    <source>
        <dbReference type="Pfam" id="PF06808"/>
    </source>
</evidence>
<dbReference type="AlphaFoldDB" id="A0A7W2IUJ7"/>
<feature type="domain" description="TRAP C4-dicarboxylate transport system permease DctM subunit" evidence="9">
    <location>
        <begin position="13"/>
        <end position="429"/>
    </location>
</feature>
<dbReference type="EMBL" id="JACFYF010000007">
    <property type="protein sequence ID" value="MBA5763147.1"/>
    <property type="molecule type" value="Genomic_DNA"/>
</dbReference>
<feature type="transmembrane region" description="Helical" evidence="8">
    <location>
        <begin position="173"/>
        <end position="196"/>
    </location>
</feature>
<keyword evidence="11" id="KW-1185">Reference proteome</keyword>
<gene>
    <name evidence="10" type="ORF">H2O73_12365</name>
</gene>
<dbReference type="RefSeq" id="WP_182109165.1">
    <property type="nucleotide sequence ID" value="NZ_JACFYF010000007.1"/>
</dbReference>
<evidence type="ECO:0000256" key="5">
    <source>
        <dbReference type="ARBA" id="ARBA00022989"/>
    </source>
</evidence>
<keyword evidence="4 8" id="KW-0812">Transmembrane</keyword>
<accession>A0A7W2IUJ7</accession>
<dbReference type="Proteomes" id="UP000571701">
    <property type="component" value="Unassembled WGS sequence"/>
</dbReference>
<dbReference type="InterPro" id="IPR004681">
    <property type="entry name" value="TRAP_DctM"/>
</dbReference>
<dbReference type="InterPro" id="IPR010656">
    <property type="entry name" value="DctM"/>
</dbReference>
<keyword evidence="2" id="KW-1003">Cell membrane</keyword>
<protein>
    <submittedName>
        <fullName evidence="10">TRAP transporter large permease subunit</fullName>
    </submittedName>
</protein>
<dbReference type="PANTHER" id="PTHR33362:SF5">
    <property type="entry name" value="C4-DICARBOXYLATE TRAP TRANSPORTER LARGE PERMEASE PROTEIN DCTM"/>
    <property type="match status" value="1"/>
</dbReference>
<evidence type="ECO:0000256" key="1">
    <source>
        <dbReference type="ARBA" id="ARBA00004429"/>
    </source>
</evidence>
<evidence type="ECO:0000256" key="3">
    <source>
        <dbReference type="ARBA" id="ARBA00022519"/>
    </source>
</evidence>
<feature type="transmembrane region" description="Helical" evidence="8">
    <location>
        <begin position="7"/>
        <end position="38"/>
    </location>
</feature>
<keyword evidence="3 7" id="KW-0997">Cell inner membrane</keyword>
<dbReference type="Pfam" id="PF06808">
    <property type="entry name" value="DctM"/>
    <property type="match status" value="1"/>
</dbReference>
<keyword evidence="6 8" id="KW-0472">Membrane</keyword>
<feature type="transmembrane region" description="Helical" evidence="8">
    <location>
        <begin position="87"/>
        <end position="109"/>
    </location>
</feature>
<feature type="transmembrane region" description="Helical" evidence="8">
    <location>
        <begin position="144"/>
        <end position="167"/>
    </location>
</feature>
<dbReference type="GO" id="GO:0005886">
    <property type="term" value="C:plasma membrane"/>
    <property type="evidence" value="ECO:0007669"/>
    <property type="project" value="UniProtKB-SubCell"/>
</dbReference>
<feature type="transmembrane region" description="Helical" evidence="8">
    <location>
        <begin position="222"/>
        <end position="245"/>
    </location>
</feature>
<evidence type="ECO:0000256" key="2">
    <source>
        <dbReference type="ARBA" id="ARBA00022475"/>
    </source>
</evidence>
<organism evidence="10 11">
    <name type="scientific">Vibrio marinisediminis</name>
    <dbReference type="NCBI Taxonomy" id="2758441"/>
    <lineage>
        <taxon>Bacteria</taxon>
        <taxon>Pseudomonadati</taxon>
        <taxon>Pseudomonadota</taxon>
        <taxon>Gammaproteobacteria</taxon>
        <taxon>Vibrionales</taxon>
        <taxon>Vibrionaceae</taxon>
        <taxon>Vibrio</taxon>
    </lineage>
</organism>
<feature type="transmembrane region" description="Helical" evidence="8">
    <location>
        <begin position="281"/>
        <end position="302"/>
    </location>
</feature>